<dbReference type="Pfam" id="PF03358">
    <property type="entry name" value="FMN_red"/>
    <property type="match status" value="1"/>
</dbReference>
<dbReference type="InterPro" id="IPR020048">
    <property type="entry name" value="NADPH-dep_FMN_reduc_SsuE"/>
</dbReference>
<keyword evidence="6" id="KW-1185">Reference proteome</keyword>
<dbReference type="Gene3D" id="3.40.50.360">
    <property type="match status" value="1"/>
</dbReference>
<comment type="similarity">
    <text evidence="1">Belongs to the SsuE family.</text>
</comment>
<name>A0A8B6X9C4_9BURK</name>
<feature type="domain" description="NADPH-dependent FMN reductase-like" evidence="5">
    <location>
        <begin position="1"/>
        <end position="140"/>
    </location>
</feature>
<dbReference type="InterPro" id="IPR029039">
    <property type="entry name" value="Flavoprotein-like_sf"/>
</dbReference>
<gene>
    <name evidence="7" type="primary">ssuE</name>
</gene>
<protein>
    <submittedName>
        <fullName evidence="7">NADPH-dependent FMN reductase</fullName>
        <ecNumber evidence="7">1.5.1.38</ecNumber>
    </submittedName>
</protein>
<evidence type="ECO:0000256" key="1">
    <source>
        <dbReference type="ARBA" id="ARBA00005990"/>
    </source>
</evidence>
<reference evidence="7" key="3">
    <citation type="submission" date="2025-08" db="UniProtKB">
        <authorList>
            <consortium name="RefSeq"/>
        </authorList>
    </citation>
    <scope>IDENTIFICATION</scope>
</reference>
<dbReference type="InterPro" id="IPR005025">
    <property type="entry name" value="FMN_Rdtase-like_dom"/>
</dbReference>
<dbReference type="RefSeq" id="WP_051378410.1">
    <property type="nucleotide sequence ID" value="NZ_AXWS01000008.1"/>
</dbReference>
<reference evidence="7" key="2">
    <citation type="journal article" date="2007" name="Biochim. Biophys. Acta">
        <title>Mechanism of flavin reduction in the alkanesulfonate monooxygenase system.</title>
        <authorList>
            <person name="Gao B."/>
            <person name="Ellis H.R."/>
        </authorList>
    </citation>
    <scope>NUCLEOTIDE SEQUENCE</scope>
</reference>
<dbReference type="PANTHER" id="PTHR43408:SF1">
    <property type="entry name" value="FMN REDUCTASE (NADPH)"/>
    <property type="match status" value="1"/>
</dbReference>
<dbReference type="Proteomes" id="UP000675920">
    <property type="component" value="Unplaced"/>
</dbReference>
<keyword evidence="3" id="KW-0288">FMN</keyword>
<organism evidence="6 7">
    <name type="scientific">Derxia gummosa DSM 723</name>
    <dbReference type="NCBI Taxonomy" id="1121388"/>
    <lineage>
        <taxon>Bacteria</taxon>
        <taxon>Pseudomonadati</taxon>
        <taxon>Pseudomonadota</taxon>
        <taxon>Betaproteobacteria</taxon>
        <taxon>Burkholderiales</taxon>
        <taxon>Alcaligenaceae</taxon>
        <taxon>Derxia</taxon>
    </lineage>
</organism>
<dbReference type="EC" id="1.5.1.38" evidence="7"/>
<dbReference type="SUPFAM" id="SSF52218">
    <property type="entry name" value="Flavoproteins"/>
    <property type="match status" value="1"/>
</dbReference>
<keyword evidence="2" id="KW-0285">Flavoprotein</keyword>
<evidence type="ECO:0000313" key="6">
    <source>
        <dbReference type="Proteomes" id="UP000675920"/>
    </source>
</evidence>
<keyword evidence="4" id="KW-0560">Oxidoreductase</keyword>
<sequence length="192" mass="20419">MPIVFISGSPQARSRSNALLDVVRNHVVAHGATVEDVRARELPPDSLLNLEFDAPPVKAALGRVERANAVVIATPIYKASYTGLLKSFLDLLPQDGLKDKVVLPIATGGSPAHLLAIDYAIKPVLTALGARWIVGSVYASDAQIAKRDDGGYQPDAEIAARLAEASSLLLEAIEWPRARRERAAGLALELAA</sequence>
<dbReference type="PANTHER" id="PTHR43408">
    <property type="entry name" value="FMN REDUCTASE (NADPH)"/>
    <property type="match status" value="1"/>
</dbReference>
<dbReference type="OrthoDB" id="1643408at2"/>
<dbReference type="InterPro" id="IPR051814">
    <property type="entry name" value="NAD(P)H-dep_FMN_reductase"/>
</dbReference>
<evidence type="ECO:0000256" key="4">
    <source>
        <dbReference type="ARBA" id="ARBA00023002"/>
    </source>
</evidence>
<dbReference type="NCBIfam" id="TIGR03567">
    <property type="entry name" value="FMN_reduc_SsuE"/>
    <property type="match status" value="1"/>
</dbReference>
<evidence type="ECO:0000313" key="7">
    <source>
        <dbReference type="RefSeq" id="WP_051378410.1"/>
    </source>
</evidence>
<dbReference type="AlphaFoldDB" id="A0A8B6X9C4"/>
<evidence type="ECO:0000256" key="2">
    <source>
        <dbReference type="ARBA" id="ARBA00022630"/>
    </source>
</evidence>
<reference evidence="7" key="1">
    <citation type="journal article" date="1999" name="J. Biol. Chem.">
        <title>Characterization of a two-component alkanesulfonate monooxygenase from Escherichia coli.</title>
        <authorList>
            <person name="Eichhorn E."/>
            <person name="van der Ploeg J.R."/>
            <person name="Leisinger T."/>
        </authorList>
    </citation>
    <scope>NUCLEOTIDE SEQUENCE</scope>
</reference>
<evidence type="ECO:0000256" key="3">
    <source>
        <dbReference type="ARBA" id="ARBA00022643"/>
    </source>
</evidence>
<accession>A0A8B6X9C4</accession>
<evidence type="ECO:0000259" key="5">
    <source>
        <dbReference type="Pfam" id="PF03358"/>
    </source>
</evidence>
<dbReference type="GO" id="GO:0046306">
    <property type="term" value="P:alkanesulfonate catabolic process"/>
    <property type="evidence" value="ECO:0007669"/>
    <property type="project" value="InterPro"/>
</dbReference>
<dbReference type="GO" id="GO:0052873">
    <property type="term" value="F:FMN reductase (NADPH) activity"/>
    <property type="evidence" value="ECO:0007669"/>
    <property type="project" value="UniProtKB-EC"/>
</dbReference>
<proteinExistence type="inferred from homology"/>